<gene>
    <name evidence="1" type="ORF">FLL46_09580</name>
</gene>
<organism evidence="1 2">
    <name type="scientific">Aliikangiella coralliicola</name>
    <dbReference type="NCBI Taxonomy" id="2592383"/>
    <lineage>
        <taxon>Bacteria</taxon>
        <taxon>Pseudomonadati</taxon>
        <taxon>Pseudomonadota</taxon>
        <taxon>Gammaproteobacteria</taxon>
        <taxon>Oceanospirillales</taxon>
        <taxon>Pleioneaceae</taxon>
        <taxon>Aliikangiella</taxon>
    </lineage>
</organism>
<accession>A0A545UEZ9</accession>
<evidence type="ECO:0000313" key="1">
    <source>
        <dbReference type="EMBL" id="TQV88049.1"/>
    </source>
</evidence>
<dbReference type="EMBL" id="VIKS01000005">
    <property type="protein sequence ID" value="TQV88049.1"/>
    <property type="molecule type" value="Genomic_DNA"/>
</dbReference>
<dbReference type="OrthoDB" id="6198327at2"/>
<proteinExistence type="predicted"/>
<dbReference type="AlphaFoldDB" id="A0A545UEZ9"/>
<sequence>MAEAGGAIIIKAPGHILDALESDGTVPWQELVKLAEYAEIKSLKGSNVMLDFYDGKAFYHEGVERKGDFLEITIFGEEWMYFCNSLTKKGKNIELYGSIFHEYGATEFYALNSDGGRYCRIVDYEGYQEVNEDVVINGWKKNIPDSIKPMLEL</sequence>
<keyword evidence="2" id="KW-1185">Reference proteome</keyword>
<name>A0A545UEZ9_9GAMM</name>
<reference evidence="1 2" key="1">
    <citation type="submission" date="2019-07" db="EMBL/GenBank/DDBJ databases">
        <title>Draft genome for Aliikangiella sp. M105.</title>
        <authorList>
            <person name="Wang G."/>
        </authorList>
    </citation>
    <scope>NUCLEOTIDE SEQUENCE [LARGE SCALE GENOMIC DNA]</scope>
    <source>
        <strain evidence="1 2">M105</strain>
    </source>
</reference>
<comment type="caution">
    <text evidence="1">The sequence shown here is derived from an EMBL/GenBank/DDBJ whole genome shotgun (WGS) entry which is preliminary data.</text>
</comment>
<dbReference type="RefSeq" id="WP_142893290.1">
    <property type="nucleotide sequence ID" value="NZ_ML660163.1"/>
</dbReference>
<dbReference type="Proteomes" id="UP000315439">
    <property type="component" value="Unassembled WGS sequence"/>
</dbReference>
<evidence type="ECO:0000313" key="2">
    <source>
        <dbReference type="Proteomes" id="UP000315439"/>
    </source>
</evidence>
<protein>
    <submittedName>
        <fullName evidence="1">Uncharacterized protein</fullName>
    </submittedName>
</protein>